<keyword evidence="2" id="KW-1185">Reference proteome</keyword>
<organism evidence="1 2">
    <name type="scientific">Paramecium sonneborni</name>
    <dbReference type="NCBI Taxonomy" id="65129"/>
    <lineage>
        <taxon>Eukaryota</taxon>
        <taxon>Sar</taxon>
        <taxon>Alveolata</taxon>
        <taxon>Ciliophora</taxon>
        <taxon>Intramacronucleata</taxon>
        <taxon>Oligohymenophorea</taxon>
        <taxon>Peniculida</taxon>
        <taxon>Parameciidae</taxon>
        <taxon>Paramecium</taxon>
    </lineage>
</organism>
<proteinExistence type="predicted"/>
<sequence length="129" mass="15488">MIDQKHQLKHFQKLAKSNLQYSLIQIIYLFLQRKEDLIKILKIKGKAYLIITYIDLKKLYIQSHKDIPLVQIASQIQIKSPYDFKNFQKQSLIIDKVITTQIQIDKKQLLYEIIIIRNNSLKSIKKKRY</sequence>
<accession>A0A8S1M4I1</accession>
<dbReference type="Proteomes" id="UP000692954">
    <property type="component" value="Unassembled WGS sequence"/>
</dbReference>
<gene>
    <name evidence="1" type="ORF">PSON_ATCC_30995.1.T0330143</name>
</gene>
<reference evidence="1" key="1">
    <citation type="submission" date="2021-01" db="EMBL/GenBank/DDBJ databases">
        <authorList>
            <consortium name="Genoscope - CEA"/>
            <person name="William W."/>
        </authorList>
    </citation>
    <scope>NUCLEOTIDE SEQUENCE</scope>
</reference>
<comment type="caution">
    <text evidence="1">The sequence shown here is derived from an EMBL/GenBank/DDBJ whole genome shotgun (WGS) entry which is preliminary data.</text>
</comment>
<dbReference type="AlphaFoldDB" id="A0A8S1M4I1"/>
<evidence type="ECO:0000313" key="1">
    <source>
        <dbReference type="EMBL" id="CAD8075270.1"/>
    </source>
</evidence>
<dbReference type="EMBL" id="CAJJDN010000033">
    <property type="protein sequence ID" value="CAD8075270.1"/>
    <property type="molecule type" value="Genomic_DNA"/>
</dbReference>
<protein>
    <submittedName>
        <fullName evidence="1">Uncharacterized protein</fullName>
    </submittedName>
</protein>
<name>A0A8S1M4I1_9CILI</name>
<evidence type="ECO:0000313" key="2">
    <source>
        <dbReference type="Proteomes" id="UP000692954"/>
    </source>
</evidence>